<evidence type="ECO:0000313" key="1">
    <source>
        <dbReference type="EMBL" id="PXW86597.1"/>
    </source>
</evidence>
<gene>
    <name evidence="1" type="ORF">DFR56_107118</name>
</gene>
<sequence>MEVKSIKEWKAVIYPALKSKQSEFKLIGYSDVTVDEIWRCLESKVWKGNPTKRLHEVIQDIFHLPATTYMNFMTVDALHADEADLMSSIQALTGQNNE</sequence>
<organism evidence="1 2">
    <name type="scientific">Pseudogracilibacillus auburnensis</name>
    <dbReference type="NCBI Taxonomy" id="1494959"/>
    <lineage>
        <taxon>Bacteria</taxon>
        <taxon>Bacillati</taxon>
        <taxon>Bacillota</taxon>
        <taxon>Bacilli</taxon>
        <taxon>Bacillales</taxon>
        <taxon>Bacillaceae</taxon>
        <taxon>Pseudogracilibacillus</taxon>
    </lineage>
</organism>
<name>A0A2V3VX79_9BACI</name>
<dbReference type="RefSeq" id="WP_110395499.1">
    <property type="nucleotide sequence ID" value="NZ_JADIJL010000012.1"/>
</dbReference>
<comment type="caution">
    <text evidence="1">The sequence shown here is derived from an EMBL/GenBank/DDBJ whole genome shotgun (WGS) entry which is preliminary data.</text>
</comment>
<accession>A0A2V3VX79</accession>
<keyword evidence="2" id="KW-1185">Reference proteome</keyword>
<dbReference type="OrthoDB" id="2990595at2"/>
<dbReference type="Proteomes" id="UP000247978">
    <property type="component" value="Unassembled WGS sequence"/>
</dbReference>
<dbReference type="Pfam" id="PF13797">
    <property type="entry name" value="Post_transc_reg"/>
    <property type="match status" value="1"/>
</dbReference>
<dbReference type="InterPro" id="IPR025716">
    <property type="entry name" value="Post-transcriptional_regulator"/>
</dbReference>
<proteinExistence type="predicted"/>
<dbReference type="EMBL" id="QJJQ01000007">
    <property type="protein sequence ID" value="PXW86597.1"/>
    <property type="molecule type" value="Genomic_DNA"/>
</dbReference>
<protein>
    <submittedName>
        <fullName evidence="1">ComN-like post-transcriptional regulator</fullName>
    </submittedName>
</protein>
<evidence type="ECO:0000313" key="2">
    <source>
        <dbReference type="Proteomes" id="UP000247978"/>
    </source>
</evidence>
<reference evidence="1 2" key="1">
    <citation type="submission" date="2018-05" db="EMBL/GenBank/DDBJ databases">
        <title>Genomic Encyclopedia of Type Strains, Phase IV (KMG-IV): sequencing the most valuable type-strain genomes for metagenomic binning, comparative biology and taxonomic classification.</title>
        <authorList>
            <person name="Goeker M."/>
        </authorList>
    </citation>
    <scope>NUCLEOTIDE SEQUENCE [LARGE SCALE GENOMIC DNA]</scope>
    <source>
        <strain evidence="1 2">DSM 28556</strain>
    </source>
</reference>
<dbReference type="AlphaFoldDB" id="A0A2V3VX79"/>